<gene>
    <name evidence="9" type="primary">mreD</name>
    <name evidence="9" type="ORF">CRD36_03025</name>
</gene>
<dbReference type="AlphaFoldDB" id="A0A2G4YW62"/>
<dbReference type="FunCoup" id="A0A2G4YW62">
    <property type="interactions" value="56"/>
</dbReference>
<evidence type="ECO:0000256" key="8">
    <source>
        <dbReference type="SAM" id="Phobius"/>
    </source>
</evidence>
<dbReference type="GO" id="GO:0008360">
    <property type="term" value="P:regulation of cell shape"/>
    <property type="evidence" value="ECO:0007669"/>
    <property type="project" value="UniProtKB-KW"/>
</dbReference>
<dbReference type="RefSeq" id="WP_099471260.1">
    <property type="nucleotide sequence ID" value="NZ_CAXBMK010000004.1"/>
</dbReference>
<name>A0A2G4YW62_9PROT</name>
<keyword evidence="6 8" id="KW-1133">Transmembrane helix</keyword>
<evidence type="ECO:0000256" key="7">
    <source>
        <dbReference type="ARBA" id="ARBA00023136"/>
    </source>
</evidence>
<reference evidence="9 10" key="1">
    <citation type="submission" date="2017-10" db="EMBL/GenBank/DDBJ databases">
        <title>Frigbacter circumglobatus gen. nov. sp. nov., isolated from sediment cultured in situ.</title>
        <authorList>
            <person name="Zhao Z."/>
        </authorList>
    </citation>
    <scope>NUCLEOTIDE SEQUENCE [LARGE SCALE GENOMIC DNA]</scope>
    <source>
        <strain evidence="9 10">ZYL</strain>
    </source>
</reference>
<evidence type="ECO:0000256" key="5">
    <source>
        <dbReference type="ARBA" id="ARBA00022960"/>
    </source>
</evidence>
<evidence type="ECO:0000256" key="4">
    <source>
        <dbReference type="ARBA" id="ARBA00022692"/>
    </source>
</evidence>
<dbReference type="InterPro" id="IPR026034">
    <property type="entry name" value="MreD_proteobac"/>
</dbReference>
<feature type="transmembrane region" description="Helical" evidence="8">
    <location>
        <begin position="107"/>
        <end position="133"/>
    </location>
</feature>
<dbReference type="Proteomes" id="UP000229730">
    <property type="component" value="Unassembled WGS sequence"/>
</dbReference>
<keyword evidence="3" id="KW-1003">Cell membrane</keyword>
<evidence type="ECO:0000256" key="3">
    <source>
        <dbReference type="ARBA" id="ARBA00022475"/>
    </source>
</evidence>
<dbReference type="GO" id="GO:0005886">
    <property type="term" value="C:plasma membrane"/>
    <property type="evidence" value="ECO:0007669"/>
    <property type="project" value="UniProtKB-SubCell"/>
</dbReference>
<dbReference type="OrthoDB" id="7161178at2"/>
<dbReference type="NCBIfam" id="TIGR03426">
    <property type="entry name" value="shape_MreD"/>
    <property type="match status" value="1"/>
</dbReference>
<accession>A0A2G4YW62</accession>
<comment type="subcellular location">
    <subcellularLocation>
        <location evidence="1">Cell membrane</location>
        <topology evidence="1">Multi-pass membrane protein</topology>
    </subcellularLocation>
</comment>
<keyword evidence="10" id="KW-1185">Reference proteome</keyword>
<evidence type="ECO:0000256" key="2">
    <source>
        <dbReference type="ARBA" id="ARBA00007776"/>
    </source>
</evidence>
<dbReference type="InParanoid" id="A0A2G4YW62"/>
<dbReference type="PANTHER" id="PTHR37484">
    <property type="entry name" value="ROD SHAPE-DETERMINING PROTEIN MRED"/>
    <property type="match status" value="1"/>
</dbReference>
<comment type="caution">
    <text evidence="9">The sequence shown here is derived from an EMBL/GenBank/DDBJ whole genome shotgun (WGS) entry which is preliminary data.</text>
</comment>
<evidence type="ECO:0000256" key="1">
    <source>
        <dbReference type="ARBA" id="ARBA00004651"/>
    </source>
</evidence>
<dbReference type="EMBL" id="PDEM01000009">
    <property type="protein sequence ID" value="PHZ85676.1"/>
    <property type="molecule type" value="Genomic_DNA"/>
</dbReference>
<protein>
    <submittedName>
        <fullName evidence="9">Rod shape-determining protein MreD</fullName>
    </submittedName>
</protein>
<dbReference type="PANTHER" id="PTHR37484:SF1">
    <property type="entry name" value="ROD SHAPE-DETERMINING PROTEIN MRED"/>
    <property type="match status" value="1"/>
</dbReference>
<feature type="transmembrane region" description="Helical" evidence="8">
    <location>
        <begin position="139"/>
        <end position="160"/>
    </location>
</feature>
<dbReference type="InterPro" id="IPR007227">
    <property type="entry name" value="Cell_shape_determining_MreD"/>
</dbReference>
<organism evidence="9 10">
    <name type="scientific">Paremcibacter congregatus</name>
    <dbReference type="NCBI Taxonomy" id="2043170"/>
    <lineage>
        <taxon>Bacteria</taxon>
        <taxon>Pseudomonadati</taxon>
        <taxon>Pseudomonadota</taxon>
        <taxon>Alphaproteobacteria</taxon>
        <taxon>Emcibacterales</taxon>
        <taxon>Emcibacteraceae</taxon>
        <taxon>Paremcibacter</taxon>
    </lineage>
</organism>
<dbReference type="Pfam" id="PF04093">
    <property type="entry name" value="MreD"/>
    <property type="match status" value="1"/>
</dbReference>
<evidence type="ECO:0000313" key="9">
    <source>
        <dbReference type="EMBL" id="PHZ85676.1"/>
    </source>
</evidence>
<proteinExistence type="inferred from homology"/>
<evidence type="ECO:0000313" key="10">
    <source>
        <dbReference type="Proteomes" id="UP000229730"/>
    </source>
</evidence>
<keyword evidence="4 8" id="KW-0812">Transmembrane</keyword>
<comment type="similarity">
    <text evidence="2">Belongs to the MreD family.</text>
</comment>
<feature type="transmembrane region" description="Helical" evidence="8">
    <location>
        <begin position="12"/>
        <end position="29"/>
    </location>
</feature>
<keyword evidence="5" id="KW-0133">Cell shape</keyword>
<feature type="transmembrane region" description="Helical" evidence="8">
    <location>
        <begin position="75"/>
        <end position="95"/>
    </location>
</feature>
<sequence>MAVVQENKSERGMRGVIPFVSTLVLILLMQLQYKVAFIDTMFPSLSLMAVYYWCIYKPQLMPVSAVFVLGLLQDILSGGALGMMALLLILVRVFIVRQGPRLLEREFLFSWLVFIVVGLVYGALSWAIATVYLKESQHLGTAFGHSLLTIAAYPLVVFLLNRLRQLLISESR</sequence>
<keyword evidence="7 8" id="KW-0472">Membrane</keyword>
<evidence type="ECO:0000256" key="6">
    <source>
        <dbReference type="ARBA" id="ARBA00022989"/>
    </source>
</evidence>